<feature type="domain" description="DUF11" evidence="9">
    <location>
        <begin position="1000"/>
        <end position="1106"/>
    </location>
</feature>
<dbReference type="OrthoDB" id="76596at2157"/>
<dbReference type="SUPFAM" id="SSF51126">
    <property type="entry name" value="Pectin lyase-like"/>
    <property type="match status" value="2"/>
</dbReference>
<dbReference type="InterPro" id="IPR001434">
    <property type="entry name" value="OmcB-like_DUF11"/>
</dbReference>
<dbReference type="SMART" id="SM00710">
    <property type="entry name" value="PbH1"/>
    <property type="match status" value="10"/>
</dbReference>
<dbReference type="EMBL" id="CP011266">
    <property type="protein sequence ID" value="ALT68399.1"/>
    <property type="molecule type" value="Genomic_DNA"/>
</dbReference>
<feature type="domain" description="DUF11" evidence="9">
    <location>
        <begin position="1348"/>
        <end position="1458"/>
    </location>
</feature>
<feature type="domain" description="DUF11" evidence="9">
    <location>
        <begin position="1702"/>
        <end position="1813"/>
    </location>
</feature>
<comment type="subcellular location">
    <subcellularLocation>
        <location evidence="1">Cell envelope</location>
    </subcellularLocation>
    <subcellularLocation>
        <location evidence="2">Cell outer membrane</location>
    </subcellularLocation>
    <subcellularLocation>
        <location evidence="3">Secreted</location>
    </subcellularLocation>
</comment>
<feature type="domain" description="DUF11" evidence="9">
    <location>
        <begin position="1466"/>
        <end position="1576"/>
    </location>
</feature>
<feature type="domain" description="DUF11" evidence="9">
    <location>
        <begin position="767"/>
        <end position="875"/>
    </location>
</feature>
<sequence>MFKNKIAISKNFLIAICFISLILFAVNTVNAIDLNDVVSCGDTLGIEANSGINAIDKDKLENSQQDMLSQANTITLNNGKFSDIQEAINSNLNDGDTLVLNGEFTTNKAESHIIIYKNITFTSTSNGILNGKNLSSIFIVENGGSGSSFSNLVFKNGNGLYGGAIRILAKDVTIDNCLFQDNYASRGGGSIYTEYNIENNPDFGRNLLIKNSQFKNNRAEITAGAIGAYGYNTRILNCLFESNSVYNRNGGSVYGGAIQVGKEEYITNSIIKDCKFINNKAISITGTKLSHGGASCLRDGVTYENCLFERNSADFGGALTAHFSGTIKNCTFNSNTANDYGGAISNMEGVKSINLKIIDCDFNSNSAPYGGAVRLTGNSVTIDDCNFDKNYASIDGGAVFVETKIIDVVDSNFNHNSAENNGGAIFINGESTNVQNSNFTYNTAIANPKVKNDGLGGAIYINSSSDTVNNNKFEYNVARNGSAIYYDNSGKNLKITNNVMFKNQAWVYALPIYANDIYYGENVDVGAIIYGGNNIADYDNLAVSNSIYNAASNKYIVVNGEIPVLGATNSGQLYQDAREYNIDVLLTVKHSDGTVVFNNTLKSNYLGEITTKLNNLKVGTYTVTAMHFEDNYYKAIVNQTTFVVNPKIDVSVSKNTQYSEFNYRDQVVWTINVVNNGPSDASNVKVNDVLPDGLIYQSSSASVGNYANGVWNIGNLAKGKTATIKITTLINKTGDITNKATVDAKEFDWNTTNNQDSQKITVPKAIDLSIAKIANVSNPKYGDLVKWTLTVRNNGPDIAHDVVVSDVLPMGLLFKSSNGNYADSKWSVGTLNLGQSKSLEIITSVIATGNIENTATVSGKEYDYNLANNKVSKTINVDRAADLSVIKSVNETRPNYGDLVKWTLTVRNNGPDAASGVNVGDVLPVGLVYQSSSASVGSYANGVWSIGNLDNGKTVTLSIVCKINKTGLIKNVASVSGNEFDIDLTNNRGDASVNVAKAADLEVIKTVNNGAPNYGDLVKWTVTVRNNGPDVASDVVLTDVLPAGLVIKSATGNFVDGKWVIGSLDSGKSQSFEVVTLVNKTGSLTNKVSVVGREYDYNPKNNNASKGINVAKAADLSVIKSVNETRPNYGDLVKWTLTVRNNGPDMASGVNVSDVLPEGLVYQSSSASVGSYANGVWTIGNLDNGKTVTLTIISKVDKTGSINNIVNVSGNEYDINKTNNENNKIIDVPKACDLEVIKSVNDSSPNYHKLVRWTIIVNNNGPDNATGVLVEDILPQGLVIISSNANYTNGKWFIGNLNAFSSKILEITTLINKTGLLINNANITGNEYDFNKSNNYDNASIDVLPSADLEIQKIVSNENPLYNDTVKWIIIVKNNGPDKATGVKVNETLDDSFELVKSKLSKGFYINGIWTIGDLNAGENVYLEIITKILKTGNFTNVVNVIGNEYDHNTSNNLANKSINVYPAIDLQITKNVNNSSPNYNDLVKWTVTVRNNGPDKANVIEIADILPKGLEFVGYNSTKGYYADGFWKFCCLEVGETQSLDIVTRVKSIGNIKNIVSANAKEYDYNPDNNKDESEITVPPAADLEITKLVNQSVVNYTNLVKWTLIVKNNGPNEATRVVVMDKLPEGLTFVSAQGDGTYSTTGTWYVGNIASGQSKELTIITRCDKVGELTNVAVVKGDQYDYNSTNDKGEKTVVVPPAADLAITKTVSKAQYFVNDLINYTIEILNNGPSVAENISVKEFMDDSLILKSVFAASGYYDDVNQIWHINSLANGEKTYLNINAIATGDGLVNNKVSVISDTFDNNLKNNYAECIVEIIKKIIDPNSVFNPGLYSRFSNHNSLEKDLSMIAKAGIEMKSTGMPIGLLFAIALISIGICTSNISRKR</sequence>
<dbReference type="PATRIC" id="fig|230361.4.peg.622"/>
<evidence type="ECO:0000256" key="4">
    <source>
        <dbReference type="ARBA" id="ARBA00022525"/>
    </source>
</evidence>
<protein>
    <submittedName>
        <fullName evidence="10">Adhesin-like protein</fullName>
    </submittedName>
</protein>
<name>A0A0U3CRX6_9EURY</name>
<organism evidence="10 11">
    <name type="scientific">Methanobrevibacter millerae</name>
    <dbReference type="NCBI Taxonomy" id="230361"/>
    <lineage>
        <taxon>Archaea</taxon>
        <taxon>Methanobacteriati</taxon>
        <taxon>Methanobacteriota</taxon>
        <taxon>Methanomada group</taxon>
        <taxon>Methanobacteria</taxon>
        <taxon>Methanobacteriales</taxon>
        <taxon>Methanobacteriaceae</taxon>
        <taxon>Methanobrevibacter</taxon>
    </lineage>
</organism>
<feature type="domain" description="DUF11" evidence="9">
    <location>
        <begin position="1233"/>
        <end position="1341"/>
    </location>
</feature>
<keyword evidence="7" id="KW-0998">Cell outer membrane</keyword>
<evidence type="ECO:0000259" key="9">
    <source>
        <dbReference type="Pfam" id="PF01345"/>
    </source>
</evidence>
<dbReference type="PANTHER" id="PTHR34819:SF3">
    <property type="entry name" value="CELL SURFACE PROTEIN"/>
    <property type="match status" value="1"/>
</dbReference>
<dbReference type="Proteomes" id="UP000067738">
    <property type="component" value="Chromosome"/>
</dbReference>
<dbReference type="Gene3D" id="2.60.40.1170">
    <property type="entry name" value="Mu homology domain, subdomain B"/>
    <property type="match status" value="1"/>
</dbReference>
<dbReference type="NCBIfam" id="TIGR01451">
    <property type="entry name" value="B_ant_repeat"/>
    <property type="match status" value="10"/>
</dbReference>
<feature type="domain" description="DUF11" evidence="9">
    <location>
        <begin position="1115"/>
        <end position="1223"/>
    </location>
</feature>
<keyword evidence="8" id="KW-1133">Transmembrane helix</keyword>
<dbReference type="InterPro" id="IPR011050">
    <property type="entry name" value="Pectin_lyase_fold/virulence"/>
</dbReference>
<dbReference type="InterPro" id="IPR047589">
    <property type="entry name" value="DUF11_rpt"/>
</dbReference>
<keyword evidence="4" id="KW-0964">Secreted</keyword>
<evidence type="ECO:0000256" key="2">
    <source>
        <dbReference type="ARBA" id="ARBA00004442"/>
    </source>
</evidence>
<evidence type="ECO:0000313" key="10">
    <source>
        <dbReference type="EMBL" id="ALT68399.1"/>
    </source>
</evidence>
<accession>A0A0U3CRX6</accession>
<dbReference type="RefSeq" id="WP_058738723.1">
    <property type="nucleotide sequence ID" value="NZ_CP011266.1"/>
</dbReference>
<gene>
    <name evidence="10" type="ORF">sm9_0600</name>
</gene>
<dbReference type="PANTHER" id="PTHR34819">
    <property type="entry name" value="LARGE CYSTEINE-RICH PERIPLASMIC PROTEIN OMCB"/>
    <property type="match status" value="1"/>
</dbReference>
<dbReference type="Gene3D" id="2.60.40.3080">
    <property type="match status" value="5"/>
</dbReference>
<dbReference type="Pfam" id="PF02415">
    <property type="entry name" value="Chlam_PMP"/>
    <property type="match status" value="1"/>
</dbReference>
<keyword evidence="8" id="KW-0812">Transmembrane</keyword>
<dbReference type="Pfam" id="PF01345">
    <property type="entry name" value="DUF11"/>
    <property type="match status" value="10"/>
</dbReference>
<evidence type="ECO:0000256" key="6">
    <source>
        <dbReference type="ARBA" id="ARBA00023136"/>
    </source>
</evidence>
<feature type="transmembrane region" description="Helical" evidence="8">
    <location>
        <begin position="1861"/>
        <end position="1881"/>
    </location>
</feature>
<evidence type="ECO:0000256" key="1">
    <source>
        <dbReference type="ARBA" id="ARBA00004196"/>
    </source>
</evidence>
<dbReference type="GO" id="GO:0005576">
    <property type="term" value="C:extracellular region"/>
    <property type="evidence" value="ECO:0007669"/>
    <property type="project" value="UniProtKB-SubCell"/>
</dbReference>
<evidence type="ECO:0000313" key="11">
    <source>
        <dbReference type="Proteomes" id="UP000067738"/>
    </source>
</evidence>
<dbReference type="Gene3D" id="2.60.40.10">
    <property type="entry name" value="Immunoglobulins"/>
    <property type="match status" value="3"/>
</dbReference>
<evidence type="ECO:0000256" key="3">
    <source>
        <dbReference type="ARBA" id="ARBA00004613"/>
    </source>
</evidence>
<dbReference type="InterPro" id="IPR013783">
    <property type="entry name" value="Ig-like_fold"/>
</dbReference>
<feature type="domain" description="DUF11" evidence="9">
    <location>
        <begin position="1584"/>
        <end position="1695"/>
    </location>
</feature>
<dbReference type="InterPro" id="IPR003368">
    <property type="entry name" value="POMP_repeat"/>
</dbReference>
<dbReference type="KEGG" id="mmil:sm9_0600"/>
<evidence type="ECO:0000256" key="8">
    <source>
        <dbReference type="SAM" id="Phobius"/>
    </source>
</evidence>
<dbReference type="InterPro" id="IPR051172">
    <property type="entry name" value="Chlamydia_OmcB"/>
</dbReference>
<feature type="domain" description="DUF11" evidence="9">
    <location>
        <begin position="882"/>
        <end position="993"/>
    </location>
</feature>
<evidence type="ECO:0000256" key="5">
    <source>
        <dbReference type="ARBA" id="ARBA00022729"/>
    </source>
</evidence>
<reference evidence="10 11" key="1">
    <citation type="submission" date="2015-04" db="EMBL/GenBank/DDBJ databases">
        <title>The complete genome sequence of the rumen methanogen Methanobrevibacter millerae SM9.</title>
        <authorList>
            <person name="Leahy S.C."/>
            <person name="Kelly W.J."/>
            <person name="Pacheco D.M."/>
            <person name="Li D."/>
            <person name="Altermann E."/>
            <person name="Attwood G.T."/>
        </authorList>
    </citation>
    <scope>NUCLEOTIDE SEQUENCE [LARGE SCALE GENOMIC DNA]</scope>
    <source>
        <strain evidence="10 11">SM9</strain>
    </source>
</reference>
<feature type="domain" description="DUF11" evidence="9">
    <location>
        <begin position="649"/>
        <end position="759"/>
    </location>
</feature>
<evidence type="ECO:0000256" key="7">
    <source>
        <dbReference type="ARBA" id="ARBA00023237"/>
    </source>
</evidence>
<dbReference type="InterPro" id="IPR006626">
    <property type="entry name" value="PbH1"/>
</dbReference>
<dbReference type="GeneID" id="26735576"/>
<keyword evidence="6 8" id="KW-0472">Membrane</keyword>
<keyword evidence="5" id="KW-0732">Signal</keyword>
<proteinExistence type="predicted"/>
<keyword evidence="11" id="KW-1185">Reference proteome</keyword>